<evidence type="ECO:0000313" key="3">
    <source>
        <dbReference type="Proteomes" id="UP000199515"/>
    </source>
</evidence>
<evidence type="ECO:0000313" key="2">
    <source>
        <dbReference type="EMBL" id="SDZ02489.1"/>
    </source>
</evidence>
<keyword evidence="3" id="KW-1185">Reference proteome</keyword>
<proteinExistence type="predicted"/>
<reference evidence="2 3" key="1">
    <citation type="submission" date="2016-10" db="EMBL/GenBank/DDBJ databases">
        <authorList>
            <person name="de Groot N.N."/>
        </authorList>
    </citation>
    <scope>NUCLEOTIDE SEQUENCE [LARGE SCALE GENOMIC DNA]</scope>
    <source>
        <strain evidence="2 3">CPCC 202699</strain>
    </source>
</reference>
<dbReference type="Proteomes" id="UP000199515">
    <property type="component" value="Unassembled WGS sequence"/>
</dbReference>
<dbReference type="EMBL" id="FNON01000008">
    <property type="protein sequence ID" value="SDZ02489.1"/>
    <property type="molecule type" value="Genomic_DNA"/>
</dbReference>
<evidence type="ECO:0000256" key="1">
    <source>
        <dbReference type="SAM" id="Phobius"/>
    </source>
</evidence>
<dbReference type="STRING" id="589385.SAMN05421504_108312"/>
<feature type="transmembrane region" description="Helical" evidence="1">
    <location>
        <begin position="382"/>
        <end position="402"/>
    </location>
</feature>
<gene>
    <name evidence="2" type="ORF">SAMN05421504_108312</name>
</gene>
<keyword evidence="1" id="KW-0812">Transmembrane</keyword>
<sequence length="661" mass="74880">MTPPTSPLPNVNATDSHIGMIASEIHDSTVYFVLPDAPPEKKYRVGVAYLRDGVPSRARELIDQARALGHDSAEVRFHWMLAMLSKRSYRDLTVDERELLISTSRASEAFAADDWTRSLGTVHDLLSCLGDTGSDPEDALRQLAELPQPQRDQIVRHLDLVLTGSLKDRFWAGIRRNAAETRSSMNRENRVWAYFEVPPSKPRTRKPEPSQVTRRDRVRALLGELVAALGAGYLAKTLLVAARPLPIAAYLLAAIAAYYAIQSGFHWRYQVQRLAVKERQFRKRVESGSPGGFARNVSDSFDHYFHRYAPDKVHRGTWLAETAGVRAALRNEIVDVYRDQRVTVDNVKWLIRYCIRDVRAKWRNDTLFEHRKRYRASAKTKTICVLSTTTFAGMATYVAAAALDSDLLFTLVAALLFMVGTATSVPAWSFIVSERRREIEDTGDYWDVQNARQQEYERWSRKLADTMPSEAEMENWLNADKTIVLDEALKHYRLAWRDVLTHAFLQTPAENSRRARVTGGPYRYSNYDIRLFLITLDGVREVTTGLDFEHIKLVYLERTNFRFDAVSSVHVVTPTELSCNLALTLMNGEPRDIHVSSYVPADNLANGVEGSVVEMSLDAAGFAHTLHILEGIAAEGKHWIERDPYLTKPTNSLHEELSSTS</sequence>
<feature type="transmembrane region" description="Helical" evidence="1">
    <location>
        <begin position="247"/>
        <end position="267"/>
    </location>
</feature>
<organism evidence="2 3">
    <name type="scientific">Amycolatopsis xylanica</name>
    <dbReference type="NCBI Taxonomy" id="589385"/>
    <lineage>
        <taxon>Bacteria</taxon>
        <taxon>Bacillati</taxon>
        <taxon>Actinomycetota</taxon>
        <taxon>Actinomycetes</taxon>
        <taxon>Pseudonocardiales</taxon>
        <taxon>Pseudonocardiaceae</taxon>
        <taxon>Amycolatopsis</taxon>
    </lineage>
</organism>
<name>A0A1H3PQ10_9PSEU</name>
<accession>A0A1H3PQ10</accession>
<dbReference type="AlphaFoldDB" id="A0A1H3PQ10"/>
<keyword evidence="1" id="KW-1133">Transmembrane helix</keyword>
<feature type="transmembrane region" description="Helical" evidence="1">
    <location>
        <begin position="221"/>
        <end position="241"/>
    </location>
</feature>
<keyword evidence="1" id="KW-0472">Membrane</keyword>
<feature type="transmembrane region" description="Helical" evidence="1">
    <location>
        <begin position="408"/>
        <end position="431"/>
    </location>
</feature>
<protein>
    <submittedName>
        <fullName evidence="2">Uncharacterized protein</fullName>
    </submittedName>
</protein>